<keyword evidence="1 5" id="KW-0597">Phosphoprotein</keyword>
<evidence type="ECO:0000256" key="1">
    <source>
        <dbReference type="ARBA" id="ARBA00022553"/>
    </source>
</evidence>
<dbReference type="InterPro" id="IPR011006">
    <property type="entry name" value="CheY-like_superfamily"/>
</dbReference>
<proteinExistence type="predicted"/>
<dbReference type="InterPro" id="IPR001789">
    <property type="entry name" value="Sig_transdc_resp-reg_receiver"/>
</dbReference>
<dbReference type="InterPro" id="IPR043128">
    <property type="entry name" value="Rev_trsase/Diguanyl_cyclase"/>
</dbReference>
<dbReference type="SMART" id="SM00267">
    <property type="entry name" value="GGDEF"/>
    <property type="match status" value="1"/>
</dbReference>
<dbReference type="InterPro" id="IPR029787">
    <property type="entry name" value="Nucleotide_cyclase"/>
</dbReference>
<evidence type="ECO:0000313" key="8">
    <source>
        <dbReference type="Proteomes" id="UP000050509"/>
    </source>
</evidence>
<dbReference type="PATRIC" id="fig|186479.3.peg.6676"/>
<dbReference type="Gene3D" id="3.30.70.270">
    <property type="match status" value="1"/>
</dbReference>
<keyword evidence="8" id="KW-1185">Reference proteome</keyword>
<gene>
    <name evidence="7" type="ORF">SE17_02695</name>
</gene>
<evidence type="ECO:0000313" key="7">
    <source>
        <dbReference type="EMBL" id="KPV54612.1"/>
    </source>
</evidence>
<dbReference type="Gene3D" id="3.40.50.2300">
    <property type="match status" value="1"/>
</dbReference>
<evidence type="ECO:0000259" key="6">
    <source>
        <dbReference type="PROSITE" id="PS50110"/>
    </source>
</evidence>
<evidence type="ECO:0000256" key="2">
    <source>
        <dbReference type="ARBA" id="ARBA00023015"/>
    </source>
</evidence>
<dbReference type="GO" id="GO:0000156">
    <property type="term" value="F:phosphorelay response regulator activity"/>
    <property type="evidence" value="ECO:0007669"/>
    <property type="project" value="TreeGrafter"/>
</dbReference>
<dbReference type="PANTHER" id="PTHR48111">
    <property type="entry name" value="REGULATOR OF RPOS"/>
    <property type="match status" value="1"/>
</dbReference>
<name>A0A0P9DXD2_9CHLR</name>
<evidence type="ECO:0000256" key="4">
    <source>
        <dbReference type="ARBA" id="ARBA00023163"/>
    </source>
</evidence>
<feature type="domain" description="Response regulatory" evidence="6">
    <location>
        <begin position="5"/>
        <end position="122"/>
    </location>
</feature>
<keyword evidence="3" id="KW-0238">DNA-binding</keyword>
<dbReference type="SMART" id="SM00448">
    <property type="entry name" value="REC"/>
    <property type="match status" value="1"/>
</dbReference>
<accession>A0A0P9DXD2</accession>
<dbReference type="SUPFAM" id="SSF52172">
    <property type="entry name" value="CheY-like"/>
    <property type="match status" value="1"/>
</dbReference>
<keyword evidence="2" id="KW-0805">Transcription regulation</keyword>
<dbReference type="PROSITE" id="PS50110">
    <property type="entry name" value="RESPONSE_REGULATORY"/>
    <property type="match status" value="1"/>
</dbReference>
<dbReference type="GO" id="GO:0005829">
    <property type="term" value="C:cytosol"/>
    <property type="evidence" value="ECO:0007669"/>
    <property type="project" value="TreeGrafter"/>
</dbReference>
<dbReference type="InterPro" id="IPR000160">
    <property type="entry name" value="GGDEF_dom"/>
</dbReference>
<dbReference type="CDD" id="cd17574">
    <property type="entry name" value="REC_OmpR"/>
    <property type="match status" value="1"/>
</dbReference>
<evidence type="ECO:0000256" key="3">
    <source>
        <dbReference type="ARBA" id="ARBA00023125"/>
    </source>
</evidence>
<comment type="caution">
    <text evidence="7">The sequence shown here is derived from an EMBL/GenBank/DDBJ whole genome shotgun (WGS) entry which is preliminary data.</text>
</comment>
<keyword evidence="4" id="KW-0804">Transcription</keyword>
<feature type="modified residue" description="4-aspartylphosphate" evidence="5">
    <location>
        <position position="54"/>
    </location>
</feature>
<reference evidence="7 8" key="1">
    <citation type="submission" date="2015-09" db="EMBL/GenBank/DDBJ databases">
        <title>Draft genome sequence of Kouleothrix aurantiaca JCM 19913.</title>
        <authorList>
            <person name="Hemp J."/>
        </authorList>
    </citation>
    <scope>NUCLEOTIDE SEQUENCE [LARGE SCALE GENOMIC DNA]</scope>
    <source>
        <strain evidence="7 8">COM-B</strain>
    </source>
</reference>
<dbReference type="Proteomes" id="UP000050509">
    <property type="component" value="Unassembled WGS sequence"/>
</dbReference>
<evidence type="ECO:0000256" key="5">
    <source>
        <dbReference type="PROSITE-ProRule" id="PRU00169"/>
    </source>
</evidence>
<dbReference type="GO" id="GO:0000976">
    <property type="term" value="F:transcription cis-regulatory region binding"/>
    <property type="evidence" value="ECO:0007669"/>
    <property type="project" value="TreeGrafter"/>
</dbReference>
<dbReference type="AlphaFoldDB" id="A0A0P9DXD2"/>
<dbReference type="GO" id="GO:0032993">
    <property type="term" value="C:protein-DNA complex"/>
    <property type="evidence" value="ECO:0007669"/>
    <property type="project" value="TreeGrafter"/>
</dbReference>
<dbReference type="InterPro" id="IPR039420">
    <property type="entry name" value="WalR-like"/>
</dbReference>
<dbReference type="EMBL" id="LJCR01000032">
    <property type="protein sequence ID" value="KPV54612.1"/>
    <property type="molecule type" value="Genomic_DNA"/>
</dbReference>
<dbReference type="SUPFAM" id="SSF55073">
    <property type="entry name" value="Nucleotide cyclase"/>
    <property type="match status" value="1"/>
</dbReference>
<dbReference type="Pfam" id="PF00072">
    <property type="entry name" value="Response_reg"/>
    <property type="match status" value="1"/>
</dbReference>
<dbReference type="PANTHER" id="PTHR48111:SF4">
    <property type="entry name" value="DNA-BINDING DUAL TRANSCRIPTIONAL REGULATOR OMPR"/>
    <property type="match status" value="1"/>
</dbReference>
<sequence length="318" mass="35396">MSKDKILVVEDAPDISSLLKIYFTSQGYEVMTAMRGQVALDICRKTPPNLALLDVNLPDMEGYDIGRALRQSARTRHIPIIFLTARGEKQDRIRGLGEVQAEYYIVKPFDIEEVHTIVKGALDRARQKNLAHPVTNLPTAELINEQYRQLVASTGGWALAQAHINGFETFTQAYGAVVGEDVLKFTALMLNEVINEIGGPNDFIGQMVVGPDFVMTSSPEHLKAIATRMCERFDAEIGLQYNYKDRRNGYIVVNDDQGTPRQVPLMSLSIGVLTSADGPFYDIRELSETVEDVRQHALAEARELGRKSHVSFGRAADD</sequence>
<dbReference type="GO" id="GO:0006355">
    <property type="term" value="P:regulation of DNA-templated transcription"/>
    <property type="evidence" value="ECO:0007669"/>
    <property type="project" value="TreeGrafter"/>
</dbReference>
<protein>
    <submittedName>
        <fullName evidence="7">Diguanylate cyclase</fullName>
    </submittedName>
</protein>
<organism evidence="7 8">
    <name type="scientific">Kouleothrix aurantiaca</name>
    <dbReference type="NCBI Taxonomy" id="186479"/>
    <lineage>
        <taxon>Bacteria</taxon>
        <taxon>Bacillati</taxon>
        <taxon>Chloroflexota</taxon>
        <taxon>Chloroflexia</taxon>
        <taxon>Chloroflexales</taxon>
        <taxon>Roseiflexineae</taxon>
        <taxon>Roseiflexaceae</taxon>
        <taxon>Kouleothrix</taxon>
    </lineage>
</organism>